<gene>
    <name evidence="1" type="ORF">WDV06_35825</name>
</gene>
<protein>
    <submittedName>
        <fullName evidence="1">Uncharacterized protein</fullName>
    </submittedName>
</protein>
<name>A0ABW7PR50_9ACTN</name>
<comment type="caution">
    <text evidence="1">The sequence shown here is derived from an EMBL/GenBank/DDBJ whole genome shotgun (WGS) entry which is preliminary data.</text>
</comment>
<proteinExistence type="predicted"/>
<keyword evidence="2" id="KW-1185">Reference proteome</keyword>
<sequence length="98" mass="10966">MDIIYASLHRRDTGGLLPAGEADEVRGALWAHARPDDALQHITVRSESERVDLLVYLTLSTADHTEGALQRVHHLLSRVHQASPLMRRRYLPPASPGR</sequence>
<dbReference type="EMBL" id="JBBDHD010000228">
    <property type="protein sequence ID" value="MFH7600431.1"/>
    <property type="molecule type" value="Genomic_DNA"/>
</dbReference>
<evidence type="ECO:0000313" key="2">
    <source>
        <dbReference type="Proteomes" id="UP001610631"/>
    </source>
</evidence>
<dbReference type="Proteomes" id="UP001610631">
    <property type="component" value="Unassembled WGS sequence"/>
</dbReference>
<evidence type="ECO:0000313" key="1">
    <source>
        <dbReference type="EMBL" id="MFH7600431.1"/>
    </source>
</evidence>
<organism evidence="1 2">
    <name type="scientific">Streptomyces racemochromogenes</name>
    <dbReference type="NCBI Taxonomy" id="67353"/>
    <lineage>
        <taxon>Bacteria</taxon>
        <taxon>Bacillati</taxon>
        <taxon>Actinomycetota</taxon>
        <taxon>Actinomycetes</taxon>
        <taxon>Kitasatosporales</taxon>
        <taxon>Streptomycetaceae</taxon>
        <taxon>Streptomyces</taxon>
    </lineage>
</organism>
<dbReference type="RefSeq" id="WP_387268716.1">
    <property type="nucleotide sequence ID" value="NZ_JBBDHD010000228.1"/>
</dbReference>
<accession>A0ABW7PR50</accession>
<reference evidence="1 2" key="1">
    <citation type="submission" date="2024-03" db="EMBL/GenBank/DDBJ databases">
        <title>Whole genome sequencing of Streptomyces racemochromogenes, to identify antimicrobial biosynthetic gene clusters.</title>
        <authorList>
            <person name="Suryawanshi P."/>
            <person name="Krishnaraj P.U."/>
            <person name="Arun Y.P."/>
            <person name="Suryawanshi M.P."/>
            <person name="Rakshit O."/>
        </authorList>
    </citation>
    <scope>NUCLEOTIDE SEQUENCE [LARGE SCALE GENOMIC DNA]</scope>
    <source>
        <strain evidence="1 2">AUDT626</strain>
    </source>
</reference>